<comment type="similarity">
    <text evidence="2">Belongs to the engrailed homeobox family.</text>
</comment>
<evidence type="ECO:0000256" key="3">
    <source>
        <dbReference type="ARBA" id="ARBA00023125"/>
    </source>
</evidence>
<protein>
    <recommendedName>
        <fullName evidence="9">Homeobox domain-containing protein</fullName>
    </recommendedName>
</protein>
<dbReference type="GO" id="GO:0000981">
    <property type="term" value="F:DNA-binding transcription factor activity, RNA polymerase II-specific"/>
    <property type="evidence" value="ECO:0007669"/>
    <property type="project" value="InterPro"/>
</dbReference>
<dbReference type="PROSITE" id="PS00027">
    <property type="entry name" value="HOMEOBOX_1"/>
    <property type="match status" value="1"/>
</dbReference>
<accession>A0A9P8VAG7</accession>
<dbReference type="OrthoDB" id="6159439at2759"/>
<comment type="subcellular location">
    <subcellularLocation>
        <location evidence="1 6 7">Nucleus</location>
    </subcellularLocation>
</comment>
<organism evidence="10 11">
    <name type="scientific">Plectosphaerella plurivora</name>
    <dbReference type="NCBI Taxonomy" id="936078"/>
    <lineage>
        <taxon>Eukaryota</taxon>
        <taxon>Fungi</taxon>
        <taxon>Dikarya</taxon>
        <taxon>Ascomycota</taxon>
        <taxon>Pezizomycotina</taxon>
        <taxon>Sordariomycetes</taxon>
        <taxon>Hypocreomycetidae</taxon>
        <taxon>Glomerellales</taxon>
        <taxon>Plectosphaerellaceae</taxon>
        <taxon>Plectosphaerella</taxon>
    </lineage>
</organism>
<dbReference type="InterPro" id="IPR050720">
    <property type="entry name" value="Engrailed_Homeobox_TFs"/>
</dbReference>
<evidence type="ECO:0000256" key="5">
    <source>
        <dbReference type="ARBA" id="ARBA00023242"/>
    </source>
</evidence>
<evidence type="ECO:0000256" key="4">
    <source>
        <dbReference type="ARBA" id="ARBA00023155"/>
    </source>
</evidence>
<gene>
    <name evidence="10" type="ORF">F5X68DRAFT_19198</name>
</gene>
<feature type="DNA-binding region" description="Homeobox" evidence="6">
    <location>
        <begin position="49"/>
        <end position="108"/>
    </location>
</feature>
<dbReference type="InterPro" id="IPR001356">
    <property type="entry name" value="HD"/>
</dbReference>
<dbReference type="EMBL" id="JAGSXJ010000015">
    <property type="protein sequence ID" value="KAH6685267.1"/>
    <property type="molecule type" value="Genomic_DNA"/>
</dbReference>
<evidence type="ECO:0000256" key="6">
    <source>
        <dbReference type="PROSITE-ProRule" id="PRU00108"/>
    </source>
</evidence>
<dbReference type="Proteomes" id="UP000770015">
    <property type="component" value="Unassembled WGS sequence"/>
</dbReference>
<dbReference type="Pfam" id="PF00046">
    <property type="entry name" value="Homeodomain"/>
    <property type="match status" value="1"/>
</dbReference>
<evidence type="ECO:0000256" key="7">
    <source>
        <dbReference type="RuleBase" id="RU000682"/>
    </source>
</evidence>
<sequence>MDYFAPYGQYVHGAYNPQQQYMHGNGYHFNVNPATEWRRHHMMHHGARATESKPRLAKEEVDKLEAEFRRNHKPNSILKKKLAEEMRVDIARINNWFQNRRAKAKQEKRAQENEAQRKSEQAATEVPAQDAVKEYYPEDDHHDDLRPSAAPFPSVKVSASADEDEDDIDSLGTLPVSTSNETDSEIVSPAAPNLHLKKEHSYEDFTSTDILLYTSQSPCDFSTMDPDTACSAVSLSLTIPSQIPTSLQTPASAEAYPSFHHDGFDTLAPLPSQFPPDLSAGSRDLDTEDDQSDPFSRFNHMSPDSVNSPMSTGSGLVFKSSPPIDIASRRNTKRPAQLGTGCMRSYSYNHPGMKTGMEMARRLDAPSPMRRVASATGTMPRGIQKSIGMGPRSPLYFDRNQELLLQIASQTPIPPGPCSSIAPPTPNTPVILGQQVCGVPTMEDDKGYTFQNIQPGLMSAPFNADPTMRTPPDTPGLLGGYASGVFPNSHLQATFDYTVIDEPLITPGLGSFDNDFPTLPTNLPTYVSQSCSSQPTTPSYPTTTMGPAFFPSFVPGGNQEYNWSDASARSSPGQLNRAREFQFTNMTAQDFHGE</sequence>
<dbReference type="GO" id="GO:0003677">
    <property type="term" value="F:DNA binding"/>
    <property type="evidence" value="ECO:0007669"/>
    <property type="project" value="UniProtKB-UniRule"/>
</dbReference>
<keyword evidence="11" id="KW-1185">Reference proteome</keyword>
<dbReference type="SMART" id="SM00389">
    <property type="entry name" value="HOX"/>
    <property type="match status" value="1"/>
</dbReference>
<keyword evidence="5 6" id="KW-0539">Nucleus</keyword>
<dbReference type="InterPro" id="IPR009057">
    <property type="entry name" value="Homeodomain-like_sf"/>
</dbReference>
<evidence type="ECO:0000256" key="1">
    <source>
        <dbReference type="ARBA" id="ARBA00004123"/>
    </source>
</evidence>
<feature type="region of interest" description="Disordered" evidence="8">
    <location>
        <begin position="101"/>
        <end position="185"/>
    </location>
</feature>
<feature type="region of interest" description="Disordered" evidence="8">
    <location>
        <begin position="270"/>
        <end position="327"/>
    </location>
</feature>
<proteinExistence type="inferred from homology"/>
<evidence type="ECO:0000313" key="11">
    <source>
        <dbReference type="Proteomes" id="UP000770015"/>
    </source>
</evidence>
<dbReference type="Gene3D" id="1.10.10.60">
    <property type="entry name" value="Homeodomain-like"/>
    <property type="match status" value="1"/>
</dbReference>
<comment type="caution">
    <text evidence="10">The sequence shown here is derived from an EMBL/GenBank/DDBJ whole genome shotgun (WGS) entry which is preliminary data.</text>
</comment>
<evidence type="ECO:0000259" key="9">
    <source>
        <dbReference type="PROSITE" id="PS50071"/>
    </source>
</evidence>
<evidence type="ECO:0000256" key="2">
    <source>
        <dbReference type="ARBA" id="ARBA00010896"/>
    </source>
</evidence>
<dbReference type="CDD" id="cd00086">
    <property type="entry name" value="homeodomain"/>
    <property type="match status" value="1"/>
</dbReference>
<dbReference type="PROSITE" id="PS50071">
    <property type="entry name" value="HOMEOBOX_2"/>
    <property type="match status" value="1"/>
</dbReference>
<feature type="compositionally biased region" description="Polar residues" evidence="8">
    <location>
        <begin position="302"/>
        <end position="314"/>
    </location>
</feature>
<feature type="domain" description="Homeobox" evidence="9">
    <location>
        <begin position="47"/>
        <end position="107"/>
    </location>
</feature>
<keyword evidence="3 6" id="KW-0238">DNA-binding</keyword>
<feature type="compositionally biased region" description="Basic and acidic residues" evidence="8">
    <location>
        <begin position="104"/>
        <end position="120"/>
    </location>
</feature>
<name>A0A9P8VAG7_9PEZI</name>
<dbReference type="InterPro" id="IPR017970">
    <property type="entry name" value="Homeobox_CS"/>
</dbReference>
<dbReference type="AlphaFoldDB" id="A0A9P8VAG7"/>
<dbReference type="SUPFAM" id="SSF46689">
    <property type="entry name" value="Homeodomain-like"/>
    <property type="match status" value="1"/>
</dbReference>
<evidence type="ECO:0000256" key="8">
    <source>
        <dbReference type="SAM" id="MobiDB-lite"/>
    </source>
</evidence>
<reference evidence="10" key="1">
    <citation type="journal article" date="2021" name="Nat. Commun.">
        <title>Genetic determinants of endophytism in the Arabidopsis root mycobiome.</title>
        <authorList>
            <person name="Mesny F."/>
            <person name="Miyauchi S."/>
            <person name="Thiergart T."/>
            <person name="Pickel B."/>
            <person name="Atanasova L."/>
            <person name="Karlsson M."/>
            <person name="Huettel B."/>
            <person name="Barry K.W."/>
            <person name="Haridas S."/>
            <person name="Chen C."/>
            <person name="Bauer D."/>
            <person name="Andreopoulos W."/>
            <person name="Pangilinan J."/>
            <person name="LaButti K."/>
            <person name="Riley R."/>
            <person name="Lipzen A."/>
            <person name="Clum A."/>
            <person name="Drula E."/>
            <person name="Henrissat B."/>
            <person name="Kohler A."/>
            <person name="Grigoriev I.V."/>
            <person name="Martin F.M."/>
            <person name="Hacquard S."/>
        </authorList>
    </citation>
    <scope>NUCLEOTIDE SEQUENCE</scope>
    <source>
        <strain evidence="10">MPI-SDFR-AT-0117</strain>
    </source>
</reference>
<keyword evidence="4 6" id="KW-0371">Homeobox</keyword>
<dbReference type="PANTHER" id="PTHR24341:SF6">
    <property type="entry name" value="HOMEOBOX PROTEIN INVECTED"/>
    <property type="match status" value="1"/>
</dbReference>
<dbReference type="GO" id="GO:0016586">
    <property type="term" value="C:RSC-type complex"/>
    <property type="evidence" value="ECO:0007669"/>
    <property type="project" value="TreeGrafter"/>
</dbReference>
<feature type="compositionally biased region" description="Basic and acidic residues" evidence="8">
    <location>
        <begin position="131"/>
        <end position="146"/>
    </location>
</feature>
<evidence type="ECO:0000313" key="10">
    <source>
        <dbReference type="EMBL" id="KAH6685267.1"/>
    </source>
</evidence>
<dbReference type="PANTHER" id="PTHR24341">
    <property type="entry name" value="HOMEOBOX PROTEIN ENGRAILED"/>
    <property type="match status" value="1"/>
</dbReference>